<sequence>MGQSPVITTPHMSMPRLGLGTWPLKGAEGQAAVESALGLGYRHVDTAEMYGNEVEVGAAIRASGVARGDIFLTTKVWFDKPDGPRFRAAALACLDRLATPYVDLLLVHWPSPQLDLPSVLEALEALRQGGQARAVGVSNFPPGLLRQALNLKITPLACLQVEHHVLLDQSALLSITGPAGMVLTSYTPLGKGKAAEGPEIASIAARHGVTPAQVALAYLLAKGDVSAIPKAASPTRQKENLGALDVTLTAADIAALDALPKGRRLVDPDFAPDWAA</sequence>
<reference evidence="8 9" key="1">
    <citation type="submission" date="2020-08" db="EMBL/GenBank/DDBJ databases">
        <title>Genomic Encyclopedia of Type Strains, Phase IV (KMG-IV): sequencing the most valuable type-strain genomes for metagenomic binning, comparative biology and taxonomic classification.</title>
        <authorList>
            <person name="Goeker M."/>
        </authorList>
    </citation>
    <scope>NUCLEOTIDE SEQUENCE [LARGE SCALE GENOMIC DNA]</scope>
    <source>
        <strain evidence="8 9">DSM 19979</strain>
    </source>
</reference>
<dbReference type="GO" id="GO:0016616">
    <property type="term" value="F:oxidoreductase activity, acting on the CH-OH group of donors, NAD or NADP as acceptor"/>
    <property type="evidence" value="ECO:0007669"/>
    <property type="project" value="UniProtKB-ARBA"/>
</dbReference>
<dbReference type="PRINTS" id="PR00069">
    <property type="entry name" value="ALDKETRDTASE"/>
</dbReference>
<organism evidence="8 9">
    <name type="scientific">Roseococcus suduntuyensis</name>
    <dbReference type="NCBI Taxonomy" id="455361"/>
    <lineage>
        <taxon>Bacteria</taxon>
        <taxon>Pseudomonadati</taxon>
        <taxon>Pseudomonadota</taxon>
        <taxon>Alphaproteobacteria</taxon>
        <taxon>Acetobacterales</taxon>
        <taxon>Roseomonadaceae</taxon>
        <taxon>Roseococcus</taxon>
    </lineage>
</organism>
<evidence type="ECO:0000313" key="9">
    <source>
        <dbReference type="Proteomes" id="UP000553193"/>
    </source>
</evidence>
<dbReference type="PROSITE" id="PS00798">
    <property type="entry name" value="ALDOKETO_REDUCTASE_1"/>
    <property type="match status" value="1"/>
</dbReference>
<feature type="domain" description="NADP-dependent oxidoreductase" evidence="7">
    <location>
        <begin position="16"/>
        <end position="259"/>
    </location>
</feature>
<gene>
    <name evidence="8" type="ORF">GGQ83_001748</name>
</gene>
<dbReference type="Pfam" id="PF00248">
    <property type="entry name" value="Aldo_ket_red"/>
    <property type="match status" value="1"/>
</dbReference>
<dbReference type="SUPFAM" id="SSF51430">
    <property type="entry name" value="NAD(P)-linked oxidoreductase"/>
    <property type="match status" value="1"/>
</dbReference>
<evidence type="ECO:0000256" key="4">
    <source>
        <dbReference type="PIRSR" id="PIRSR000097-1"/>
    </source>
</evidence>
<protein>
    <submittedName>
        <fullName evidence="8">2,5-diketo-D-gluconate reductase B</fullName>
        <ecNumber evidence="8">1.1.1.346</ecNumber>
    </submittedName>
</protein>
<keyword evidence="9" id="KW-1185">Reference proteome</keyword>
<feature type="active site" description="Proton donor" evidence="4">
    <location>
        <position position="50"/>
    </location>
</feature>
<dbReference type="RefSeq" id="WP_184383382.1">
    <property type="nucleotide sequence ID" value="NZ_JACIDJ010000002.1"/>
</dbReference>
<dbReference type="EC" id="1.1.1.346" evidence="8"/>
<dbReference type="PROSITE" id="PS00062">
    <property type="entry name" value="ALDOKETO_REDUCTASE_2"/>
    <property type="match status" value="1"/>
</dbReference>
<dbReference type="PIRSF" id="PIRSF000097">
    <property type="entry name" value="AKR"/>
    <property type="match status" value="1"/>
</dbReference>
<dbReference type="InterPro" id="IPR036812">
    <property type="entry name" value="NAD(P)_OxRdtase_dom_sf"/>
</dbReference>
<keyword evidence="3 8" id="KW-0560">Oxidoreductase</keyword>
<dbReference type="InterPro" id="IPR020471">
    <property type="entry name" value="AKR"/>
</dbReference>
<evidence type="ECO:0000256" key="6">
    <source>
        <dbReference type="PIRSR" id="PIRSR000097-3"/>
    </source>
</evidence>
<feature type="site" description="Lowers pKa of active site Tyr" evidence="6">
    <location>
        <position position="75"/>
    </location>
</feature>
<evidence type="ECO:0000313" key="8">
    <source>
        <dbReference type="EMBL" id="MBB3898311.1"/>
    </source>
</evidence>
<accession>A0A840AAY6</accession>
<dbReference type="PANTHER" id="PTHR43827:SF3">
    <property type="entry name" value="NADP-DEPENDENT OXIDOREDUCTASE DOMAIN-CONTAINING PROTEIN"/>
    <property type="match status" value="1"/>
</dbReference>
<dbReference type="EMBL" id="JACIDJ010000002">
    <property type="protein sequence ID" value="MBB3898311.1"/>
    <property type="molecule type" value="Genomic_DNA"/>
</dbReference>
<dbReference type="Proteomes" id="UP000553193">
    <property type="component" value="Unassembled WGS sequence"/>
</dbReference>
<dbReference type="AlphaFoldDB" id="A0A840AAY6"/>
<evidence type="ECO:0000259" key="7">
    <source>
        <dbReference type="Pfam" id="PF00248"/>
    </source>
</evidence>
<evidence type="ECO:0000256" key="5">
    <source>
        <dbReference type="PIRSR" id="PIRSR000097-2"/>
    </source>
</evidence>
<dbReference type="InterPro" id="IPR023210">
    <property type="entry name" value="NADP_OxRdtase_dom"/>
</dbReference>
<evidence type="ECO:0000256" key="3">
    <source>
        <dbReference type="ARBA" id="ARBA00023002"/>
    </source>
</evidence>
<dbReference type="InterPro" id="IPR018170">
    <property type="entry name" value="Aldo/ket_reductase_CS"/>
</dbReference>
<comment type="caution">
    <text evidence="8">The sequence shown here is derived from an EMBL/GenBank/DDBJ whole genome shotgun (WGS) entry which is preliminary data.</text>
</comment>
<dbReference type="Gene3D" id="3.20.20.100">
    <property type="entry name" value="NADP-dependent oxidoreductase domain"/>
    <property type="match status" value="1"/>
</dbReference>
<evidence type="ECO:0000256" key="2">
    <source>
        <dbReference type="ARBA" id="ARBA00022857"/>
    </source>
</evidence>
<feature type="binding site" evidence="5">
    <location>
        <position position="108"/>
    </location>
    <ligand>
        <name>substrate</name>
    </ligand>
</feature>
<name>A0A840AAY6_9PROT</name>
<dbReference type="PANTHER" id="PTHR43827">
    <property type="entry name" value="2,5-DIKETO-D-GLUCONIC ACID REDUCTASE"/>
    <property type="match status" value="1"/>
</dbReference>
<evidence type="ECO:0000256" key="1">
    <source>
        <dbReference type="ARBA" id="ARBA00007905"/>
    </source>
</evidence>
<proteinExistence type="inferred from homology"/>
<comment type="similarity">
    <text evidence="1">Belongs to the aldo/keto reductase family.</text>
</comment>
<keyword evidence="2" id="KW-0521">NADP</keyword>